<protein>
    <submittedName>
        <fullName evidence="1">Uncharacterized protein</fullName>
    </submittedName>
</protein>
<gene>
    <name evidence="1" type="ORF">V1286_002415</name>
</gene>
<dbReference type="InterPro" id="IPR010607">
    <property type="entry name" value="DUF1194"/>
</dbReference>
<accession>A0ABU8B9V7</accession>
<comment type="caution">
    <text evidence="1">The sequence shown here is derived from an EMBL/GenBank/DDBJ whole genome shotgun (WGS) entry which is preliminary data.</text>
</comment>
<evidence type="ECO:0000313" key="1">
    <source>
        <dbReference type="EMBL" id="MEH2554886.1"/>
    </source>
</evidence>
<dbReference type="EMBL" id="JAZHRV010000001">
    <property type="protein sequence ID" value="MEH2554886.1"/>
    <property type="molecule type" value="Genomic_DNA"/>
</dbReference>
<dbReference type="RefSeq" id="WP_417021130.1">
    <property type="nucleotide sequence ID" value="NZ_JAZHRV010000001.1"/>
</dbReference>
<dbReference type="Pfam" id="PF06707">
    <property type="entry name" value="DUF1194"/>
    <property type="match status" value="1"/>
</dbReference>
<reference evidence="1 2" key="1">
    <citation type="submission" date="2024-02" db="EMBL/GenBank/DDBJ databases">
        <title>Adaptive strategies in a cosmopolitan and abundant soil bacterium.</title>
        <authorList>
            <person name="Carini P."/>
        </authorList>
    </citation>
    <scope>NUCLEOTIDE SEQUENCE [LARGE SCALE GENOMIC DNA]</scope>
    <source>
        <strain evidence="1 2">AZCC 1608</strain>
    </source>
</reference>
<name>A0ABU8B9V7_9BRAD</name>
<evidence type="ECO:0000313" key="2">
    <source>
        <dbReference type="Proteomes" id="UP001364224"/>
    </source>
</evidence>
<sequence>MDMDELAVQREGYAQAIVSKEFLQALKTGPNAGWP</sequence>
<dbReference type="Proteomes" id="UP001364224">
    <property type="component" value="Unassembled WGS sequence"/>
</dbReference>
<organism evidence="1 2">
    <name type="scientific">Bradyrhizobium algeriense</name>
    <dbReference type="NCBI Taxonomy" id="634784"/>
    <lineage>
        <taxon>Bacteria</taxon>
        <taxon>Pseudomonadati</taxon>
        <taxon>Pseudomonadota</taxon>
        <taxon>Alphaproteobacteria</taxon>
        <taxon>Hyphomicrobiales</taxon>
        <taxon>Nitrobacteraceae</taxon>
        <taxon>Bradyrhizobium</taxon>
    </lineage>
</organism>
<proteinExistence type="predicted"/>
<keyword evidence="2" id="KW-1185">Reference proteome</keyword>